<dbReference type="Proteomes" id="UP001328107">
    <property type="component" value="Unassembled WGS sequence"/>
</dbReference>
<feature type="non-terminal residue" evidence="1">
    <location>
        <position position="89"/>
    </location>
</feature>
<dbReference type="AlphaFoldDB" id="A0AAN5D462"/>
<feature type="non-terminal residue" evidence="1">
    <location>
        <position position="1"/>
    </location>
</feature>
<gene>
    <name evidence="1" type="ORF">PMAYCL1PPCAC_25494</name>
</gene>
<organism evidence="1 2">
    <name type="scientific">Pristionchus mayeri</name>
    <dbReference type="NCBI Taxonomy" id="1317129"/>
    <lineage>
        <taxon>Eukaryota</taxon>
        <taxon>Metazoa</taxon>
        <taxon>Ecdysozoa</taxon>
        <taxon>Nematoda</taxon>
        <taxon>Chromadorea</taxon>
        <taxon>Rhabditida</taxon>
        <taxon>Rhabditina</taxon>
        <taxon>Diplogasteromorpha</taxon>
        <taxon>Diplogasteroidea</taxon>
        <taxon>Neodiplogasteridae</taxon>
        <taxon>Pristionchus</taxon>
    </lineage>
</organism>
<sequence>ANLANLAKVSHHYYNGVMKFMMGANNRPGIKKVETDYFRDDLIVKMTLFPSNFPFYGSASLDKSRFYRMMSTNSSPSLLMMLYGPEDPI</sequence>
<comment type="caution">
    <text evidence="1">The sequence shown here is derived from an EMBL/GenBank/DDBJ whole genome shotgun (WGS) entry which is preliminary data.</text>
</comment>
<accession>A0AAN5D462</accession>
<evidence type="ECO:0000313" key="1">
    <source>
        <dbReference type="EMBL" id="GMR55299.1"/>
    </source>
</evidence>
<keyword evidence="2" id="KW-1185">Reference proteome</keyword>
<dbReference type="EMBL" id="BTRK01000005">
    <property type="protein sequence ID" value="GMR55299.1"/>
    <property type="molecule type" value="Genomic_DNA"/>
</dbReference>
<reference evidence="2" key="1">
    <citation type="submission" date="2022-10" db="EMBL/GenBank/DDBJ databases">
        <title>Genome assembly of Pristionchus species.</title>
        <authorList>
            <person name="Yoshida K."/>
            <person name="Sommer R.J."/>
        </authorList>
    </citation>
    <scope>NUCLEOTIDE SEQUENCE [LARGE SCALE GENOMIC DNA]</scope>
    <source>
        <strain evidence="2">RS5460</strain>
    </source>
</reference>
<proteinExistence type="predicted"/>
<evidence type="ECO:0000313" key="2">
    <source>
        <dbReference type="Proteomes" id="UP001328107"/>
    </source>
</evidence>
<name>A0AAN5D462_9BILA</name>
<protein>
    <submittedName>
        <fullName evidence="1">Uncharacterized protein</fullName>
    </submittedName>
</protein>